<gene>
    <name evidence="9" type="ORF">PECAL_1P11020</name>
</gene>
<dbReference type="GO" id="GO:0008324">
    <property type="term" value="F:monoatomic cation transmembrane transporter activity"/>
    <property type="evidence" value="ECO:0007669"/>
    <property type="project" value="InterPro"/>
</dbReference>
<comment type="subcellular location">
    <subcellularLocation>
        <location evidence="1">Membrane</location>
        <topology evidence="1">Multi-pass membrane protein</topology>
    </subcellularLocation>
</comment>
<protein>
    <recommendedName>
        <fullName evidence="8">Cation efflux protein transmembrane domain-containing protein</fullName>
    </recommendedName>
</protein>
<dbReference type="PANTHER" id="PTHR43840:SF13">
    <property type="entry name" value="CATION EFFLUX PROTEIN CYTOPLASMIC DOMAIN-CONTAINING PROTEIN"/>
    <property type="match status" value="1"/>
</dbReference>
<organism evidence="9 10">
    <name type="scientific">Pelagomonas calceolata</name>
    <dbReference type="NCBI Taxonomy" id="35677"/>
    <lineage>
        <taxon>Eukaryota</taxon>
        <taxon>Sar</taxon>
        <taxon>Stramenopiles</taxon>
        <taxon>Ochrophyta</taxon>
        <taxon>Pelagophyceae</taxon>
        <taxon>Pelagomonadales</taxon>
        <taxon>Pelagomonadaceae</taxon>
        <taxon>Pelagomonas</taxon>
    </lineage>
</organism>
<dbReference type="InterPro" id="IPR058533">
    <property type="entry name" value="Cation_efflux_TM"/>
</dbReference>
<accession>A0A8J2SBU0</accession>
<feature type="transmembrane region" description="Helical" evidence="7">
    <location>
        <begin position="93"/>
        <end position="112"/>
    </location>
</feature>
<proteinExistence type="predicted"/>
<dbReference type="InterPro" id="IPR036837">
    <property type="entry name" value="Cation_efflux_CTD_sf"/>
</dbReference>
<evidence type="ECO:0000256" key="7">
    <source>
        <dbReference type="SAM" id="Phobius"/>
    </source>
</evidence>
<dbReference type="AlphaFoldDB" id="A0A8J2SBU0"/>
<dbReference type="EMBL" id="CAKKNE010000001">
    <property type="protein sequence ID" value="CAH0364724.1"/>
    <property type="molecule type" value="Genomic_DNA"/>
</dbReference>
<evidence type="ECO:0000256" key="3">
    <source>
        <dbReference type="ARBA" id="ARBA00022692"/>
    </source>
</evidence>
<keyword evidence="2" id="KW-0813">Transport</keyword>
<evidence type="ECO:0000256" key="5">
    <source>
        <dbReference type="ARBA" id="ARBA00023136"/>
    </source>
</evidence>
<feature type="transmembrane region" description="Helical" evidence="7">
    <location>
        <begin position="201"/>
        <end position="219"/>
    </location>
</feature>
<feature type="transmembrane region" description="Helical" evidence="7">
    <location>
        <begin position="163"/>
        <end position="181"/>
    </location>
</feature>
<name>A0A8J2SBU0_9STRA</name>
<dbReference type="PANTHER" id="PTHR43840">
    <property type="entry name" value="MITOCHONDRIAL METAL TRANSPORTER 1-RELATED"/>
    <property type="match status" value="1"/>
</dbReference>
<dbReference type="OrthoDB" id="78296at2759"/>
<dbReference type="Pfam" id="PF01545">
    <property type="entry name" value="Cation_efflux"/>
    <property type="match status" value="1"/>
</dbReference>
<dbReference type="InterPro" id="IPR027469">
    <property type="entry name" value="Cation_efflux_TMD_sf"/>
</dbReference>
<dbReference type="Gene3D" id="1.20.1510.10">
    <property type="entry name" value="Cation efflux protein transmembrane domain"/>
    <property type="match status" value="1"/>
</dbReference>
<evidence type="ECO:0000259" key="8">
    <source>
        <dbReference type="Pfam" id="PF01545"/>
    </source>
</evidence>
<keyword evidence="4 7" id="KW-1133">Transmembrane helix</keyword>
<sequence length="416" mass="44660">MSPAIDDIEAPAIERPPEHPPLATTNPLLVNALREGKVDEAALRKLPRSVREYQEAQNELIDDLLDIEYAPSNPWDAAPDGEQSARARFATRASFMINVFLCLIKYVAFIYSRSYVVLASAVDSTMDLVSGGVLFCQARAAARQDRPKVRDKFPTGLSRLEPVSVLVFAVLMAALSLQIFYESAEALIGGLTKTSPPRPEAGALVIAIIVTVIATKLCLHIWCQRVAAKGGADTGPVQALADDHRNDVISNTWGLAALLAAALGPGACWMADPIGAMLISVFLVYMWACTAKEQGTILVGVAPDPAFHARLTYLALKASPALVGLDTLRVYSAGAETYTVEIDLILPPEMLHRDAHDIGQALQDRLEADPAVARAFVHLDWEASHVGEHLGKPSLARGRGSSLDSPGAPLLHKKGT</sequence>
<feature type="region of interest" description="Disordered" evidence="6">
    <location>
        <begin position="1"/>
        <end position="22"/>
    </location>
</feature>
<keyword evidence="5 7" id="KW-0472">Membrane</keyword>
<dbReference type="InterPro" id="IPR002524">
    <property type="entry name" value="Cation_efflux"/>
</dbReference>
<evidence type="ECO:0000256" key="4">
    <source>
        <dbReference type="ARBA" id="ARBA00022989"/>
    </source>
</evidence>
<dbReference type="Proteomes" id="UP000789595">
    <property type="component" value="Unassembled WGS sequence"/>
</dbReference>
<evidence type="ECO:0000256" key="6">
    <source>
        <dbReference type="SAM" id="MobiDB-lite"/>
    </source>
</evidence>
<reference evidence="9" key="1">
    <citation type="submission" date="2021-11" db="EMBL/GenBank/DDBJ databases">
        <authorList>
            <consortium name="Genoscope - CEA"/>
            <person name="William W."/>
        </authorList>
    </citation>
    <scope>NUCLEOTIDE SEQUENCE</scope>
</reference>
<dbReference type="Gene3D" id="3.30.70.1350">
    <property type="entry name" value="Cation efflux protein, cytoplasmic domain"/>
    <property type="match status" value="1"/>
</dbReference>
<feature type="region of interest" description="Disordered" evidence="6">
    <location>
        <begin position="392"/>
        <end position="416"/>
    </location>
</feature>
<dbReference type="InterPro" id="IPR050291">
    <property type="entry name" value="CDF_Transporter"/>
</dbReference>
<dbReference type="GO" id="GO:0016020">
    <property type="term" value="C:membrane"/>
    <property type="evidence" value="ECO:0007669"/>
    <property type="project" value="UniProtKB-SubCell"/>
</dbReference>
<dbReference type="SUPFAM" id="SSF161111">
    <property type="entry name" value="Cation efflux protein transmembrane domain-like"/>
    <property type="match status" value="1"/>
</dbReference>
<evidence type="ECO:0000256" key="2">
    <source>
        <dbReference type="ARBA" id="ARBA00022448"/>
    </source>
</evidence>
<feature type="domain" description="Cation efflux protein transmembrane" evidence="8">
    <location>
        <begin position="93"/>
        <end position="299"/>
    </location>
</feature>
<feature type="transmembrane region" description="Helical" evidence="7">
    <location>
        <begin position="255"/>
        <end position="288"/>
    </location>
</feature>
<dbReference type="NCBIfam" id="TIGR01297">
    <property type="entry name" value="CDF"/>
    <property type="match status" value="1"/>
</dbReference>
<keyword evidence="3 7" id="KW-0812">Transmembrane</keyword>
<dbReference type="SUPFAM" id="SSF160240">
    <property type="entry name" value="Cation efflux protein cytoplasmic domain-like"/>
    <property type="match status" value="1"/>
</dbReference>
<evidence type="ECO:0000256" key="1">
    <source>
        <dbReference type="ARBA" id="ARBA00004141"/>
    </source>
</evidence>
<comment type="caution">
    <text evidence="9">The sequence shown here is derived from an EMBL/GenBank/DDBJ whole genome shotgun (WGS) entry which is preliminary data.</text>
</comment>
<evidence type="ECO:0000313" key="9">
    <source>
        <dbReference type="EMBL" id="CAH0364724.1"/>
    </source>
</evidence>
<evidence type="ECO:0000313" key="10">
    <source>
        <dbReference type="Proteomes" id="UP000789595"/>
    </source>
</evidence>
<keyword evidence="10" id="KW-1185">Reference proteome</keyword>